<comment type="caution">
    <text evidence="2">The sequence shown here is derived from an EMBL/GenBank/DDBJ whole genome shotgun (WGS) entry which is preliminary data.</text>
</comment>
<keyword evidence="3" id="KW-1185">Reference proteome</keyword>
<protein>
    <recommendedName>
        <fullName evidence="1">DUF4440 domain-containing protein</fullName>
    </recommendedName>
</protein>
<dbReference type="InterPro" id="IPR032710">
    <property type="entry name" value="NTF2-like_dom_sf"/>
</dbReference>
<evidence type="ECO:0000313" key="2">
    <source>
        <dbReference type="EMBL" id="GFE80183.1"/>
    </source>
</evidence>
<dbReference type="InterPro" id="IPR027843">
    <property type="entry name" value="DUF4440"/>
</dbReference>
<dbReference type="Pfam" id="PF14534">
    <property type="entry name" value="DUF4440"/>
    <property type="match status" value="1"/>
</dbReference>
<dbReference type="AlphaFoldDB" id="A0A829YB34"/>
<evidence type="ECO:0000259" key="1">
    <source>
        <dbReference type="Pfam" id="PF14534"/>
    </source>
</evidence>
<accession>A0A829YB34</accession>
<feature type="domain" description="DUF4440" evidence="1">
    <location>
        <begin position="32"/>
        <end position="136"/>
    </location>
</feature>
<evidence type="ECO:0000313" key="3">
    <source>
        <dbReference type="Proteomes" id="UP000445000"/>
    </source>
</evidence>
<proteinExistence type="predicted"/>
<reference evidence="3" key="1">
    <citation type="submission" date="2020-01" db="EMBL/GenBank/DDBJ databases">
        <title>'Steroidobacter agaridevorans' sp. nov., agar-degrading bacteria isolated from rhizosphere soils.</title>
        <authorList>
            <person name="Ikenaga M."/>
            <person name="Kataoka M."/>
            <person name="Murouchi A."/>
            <person name="Katsuragi S."/>
            <person name="Sakai M."/>
        </authorList>
    </citation>
    <scope>NUCLEOTIDE SEQUENCE [LARGE SCALE GENOMIC DNA]</scope>
    <source>
        <strain evidence="3">YU21-B</strain>
    </source>
</reference>
<dbReference type="SUPFAM" id="SSF54427">
    <property type="entry name" value="NTF2-like"/>
    <property type="match status" value="1"/>
</dbReference>
<gene>
    <name evidence="2" type="ORF">GCM10011487_21830</name>
</gene>
<name>A0A829YB34_9GAMM</name>
<sequence length="145" mass="16066">MAVIAPTLVAGIAGAAEPAPAGTADLPPDLATAIKQHEQATFRNDIVALGKLVADDYLLVNSDSTLQNKQSYLADFAVPGFKLDPYVMEEPVQKIWGDTALSAGRLHLTWTQDGKRQDRRVRIVHVWTKEDGHWRLKYTQLTRMT</sequence>
<dbReference type="EMBL" id="BLJN01000002">
    <property type="protein sequence ID" value="GFE80183.1"/>
    <property type="molecule type" value="Genomic_DNA"/>
</dbReference>
<dbReference type="Gene3D" id="3.10.450.50">
    <property type="match status" value="1"/>
</dbReference>
<organism evidence="2 3">
    <name type="scientific">Steroidobacter agaridevorans</name>
    <dbReference type="NCBI Taxonomy" id="2695856"/>
    <lineage>
        <taxon>Bacteria</taxon>
        <taxon>Pseudomonadati</taxon>
        <taxon>Pseudomonadota</taxon>
        <taxon>Gammaproteobacteria</taxon>
        <taxon>Steroidobacterales</taxon>
        <taxon>Steroidobacteraceae</taxon>
        <taxon>Steroidobacter</taxon>
    </lineage>
</organism>
<dbReference type="Proteomes" id="UP000445000">
    <property type="component" value="Unassembled WGS sequence"/>
</dbReference>